<dbReference type="InterPro" id="IPR029039">
    <property type="entry name" value="Flavoprotein-like_sf"/>
</dbReference>
<feature type="domain" description="Flavodoxin-like" evidence="1">
    <location>
        <begin position="4"/>
        <end position="61"/>
    </location>
</feature>
<protein>
    <recommendedName>
        <fullName evidence="1">Flavodoxin-like domain-containing protein</fullName>
    </recommendedName>
</protein>
<reference evidence="2 3" key="1">
    <citation type="submission" date="2024-03" db="EMBL/GenBank/DDBJ databases">
        <title>Novel Streptomyces species of biotechnological and ecological value are a feature of Machair soil.</title>
        <authorList>
            <person name="Prole J.R."/>
            <person name="Goodfellow M."/>
            <person name="Allenby N."/>
            <person name="Ward A.C."/>
        </authorList>
    </citation>
    <scope>NUCLEOTIDE SEQUENCE [LARGE SCALE GENOMIC DNA]</scope>
    <source>
        <strain evidence="2 3">MS1.HAVA.3</strain>
    </source>
</reference>
<dbReference type="InterPro" id="IPR008254">
    <property type="entry name" value="Flavodoxin/NO_synth"/>
</dbReference>
<name>A0ABU8UDM5_9ACTN</name>
<dbReference type="Gene3D" id="3.40.50.360">
    <property type="match status" value="1"/>
</dbReference>
<keyword evidence="3" id="KW-1185">Reference proteome</keyword>
<evidence type="ECO:0000313" key="3">
    <source>
        <dbReference type="Proteomes" id="UP001382904"/>
    </source>
</evidence>
<dbReference type="Proteomes" id="UP001382904">
    <property type="component" value="Unassembled WGS sequence"/>
</dbReference>
<dbReference type="PROSITE" id="PS50902">
    <property type="entry name" value="FLAVODOXIN_LIKE"/>
    <property type="match status" value="1"/>
</dbReference>
<sequence>MKTVIVCVSVSHGNTRRVADTMASVLGAKVVAPEEVDLGELAGADVVGFGSVSSTAGSTPV</sequence>
<evidence type="ECO:0000313" key="2">
    <source>
        <dbReference type="EMBL" id="MEJ8646009.1"/>
    </source>
</evidence>
<gene>
    <name evidence="2" type="ORF">WKI68_41900</name>
</gene>
<dbReference type="SUPFAM" id="SSF52218">
    <property type="entry name" value="Flavoproteins"/>
    <property type="match status" value="1"/>
</dbReference>
<evidence type="ECO:0000259" key="1">
    <source>
        <dbReference type="PROSITE" id="PS50902"/>
    </source>
</evidence>
<dbReference type="EMBL" id="JBBKAM010000004">
    <property type="protein sequence ID" value="MEJ8646009.1"/>
    <property type="molecule type" value="Genomic_DNA"/>
</dbReference>
<proteinExistence type="predicted"/>
<organism evidence="2 3">
    <name type="scientific">Streptomyces caledonius</name>
    <dbReference type="NCBI Taxonomy" id="3134107"/>
    <lineage>
        <taxon>Bacteria</taxon>
        <taxon>Bacillati</taxon>
        <taxon>Actinomycetota</taxon>
        <taxon>Actinomycetes</taxon>
        <taxon>Kitasatosporales</taxon>
        <taxon>Streptomycetaceae</taxon>
        <taxon>Streptomyces</taxon>
    </lineage>
</organism>
<accession>A0ABU8UDM5</accession>
<comment type="caution">
    <text evidence="2">The sequence shown here is derived from an EMBL/GenBank/DDBJ whole genome shotgun (WGS) entry which is preliminary data.</text>
</comment>